<accession>A0AAN9A710</accession>
<dbReference type="InterPro" id="IPR016137">
    <property type="entry name" value="RGS"/>
</dbReference>
<dbReference type="GO" id="GO:0005770">
    <property type="term" value="C:late endosome"/>
    <property type="evidence" value="ECO:0007669"/>
    <property type="project" value="TreeGrafter"/>
</dbReference>
<dbReference type="SMART" id="SM00313">
    <property type="entry name" value="PXA"/>
    <property type="match status" value="1"/>
</dbReference>
<dbReference type="PROSITE" id="PS51207">
    <property type="entry name" value="PXA"/>
    <property type="match status" value="1"/>
</dbReference>
<name>A0AAN9A710_HALRR</name>
<dbReference type="GO" id="GO:0097352">
    <property type="term" value="P:autophagosome maturation"/>
    <property type="evidence" value="ECO:0007669"/>
    <property type="project" value="TreeGrafter"/>
</dbReference>
<dbReference type="AlphaFoldDB" id="A0AAN9A710"/>
<organism evidence="4 5">
    <name type="scientific">Halocaridina rubra</name>
    <name type="common">Hawaiian red shrimp</name>
    <dbReference type="NCBI Taxonomy" id="373956"/>
    <lineage>
        <taxon>Eukaryota</taxon>
        <taxon>Metazoa</taxon>
        <taxon>Ecdysozoa</taxon>
        <taxon>Arthropoda</taxon>
        <taxon>Crustacea</taxon>
        <taxon>Multicrustacea</taxon>
        <taxon>Malacostraca</taxon>
        <taxon>Eumalacostraca</taxon>
        <taxon>Eucarida</taxon>
        <taxon>Decapoda</taxon>
        <taxon>Pleocyemata</taxon>
        <taxon>Caridea</taxon>
        <taxon>Atyoidea</taxon>
        <taxon>Atyidae</taxon>
        <taxon>Halocaridina</taxon>
    </lineage>
</organism>
<dbReference type="InterPro" id="IPR036305">
    <property type="entry name" value="RGS_sf"/>
</dbReference>
<protein>
    <submittedName>
        <fullName evidence="4">Sorting nexin-14</fullName>
    </submittedName>
</protein>
<dbReference type="InterPro" id="IPR044926">
    <property type="entry name" value="RGS_subdomain_2"/>
</dbReference>
<dbReference type="Gene3D" id="1.10.167.10">
    <property type="entry name" value="Regulator of G-protein Signalling 4, domain 2"/>
    <property type="match status" value="1"/>
</dbReference>
<keyword evidence="1" id="KW-1133">Transmembrane helix</keyword>
<feature type="domain" description="RGS" evidence="2">
    <location>
        <begin position="329"/>
        <end position="454"/>
    </location>
</feature>
<feature type="domain" description="PXA" evidence="3">
    <location>
        <begin position="120"/>
        <end position="297"/>
    </location>
</feature>
<sequence length="504" mass="56848">MEKENDVKFTGLLRDKNILVFTLVVTLLTIVISTLVSVLVGVLIITSLVLGLVVPFIIFKDGKRVPNLLAVFTGHEHPSSGTELPRSCSVCGGERCQRQHPALAHPITAHSHAHVNFMVPQGVDEALEELLNLTLDHYVYVWYREISVHDQLADEIRFIIRYAVANISSRLSKVDLTIVIIDHLLPALINHLDAYVEGSRRVRGNISTEAAVIQYLRAGSGLHQAVRSREEEAAYLRAVVGTVLPFVVPSKYLSSSVAKSFLEELLGRVLLLQLMDLLANPDTLNLLFLLLLSRDSSPWLPHKPEPEVLLLKNFASVNTHPRNSVLRCNLSSVLKDQSLLYLFHTFLKEEGAINILQFCLAVEDFNHHILDPDLTSEQLEQLHHEALELYHTYMVTTAVDRINFPHHVVSHIREIVHSDIKDIVKLRTTRPLFQAYEHAYNLLEREYLPLFMHSHASVERSVRIGHHVALEEELSVRIGHHVPLEEGEEPSLSSFPPALLCLVL</sequence>
<comment type="caution">
    <text evidence="4">The sequence shown here is derived from an EMBL/GenBank/DDBJ whole genome shotgun (WGS) entry which is preliminary data.</text>
</comment>
<dbReference type="InterPro" id="IPR003114">
    <property type="entry name" value="Phox_assoc"/>
</dbReference>
<keyword evidence="1" id="KW-0812">Transmembrane</keyword>
<keyword evidence="5" id="KW-1185">Reference proteome</keyword>
<dbReference type="SMART" id="SM00315">
    <property type="entry name" value="RGS"/>
    <property type="match status" value="1"/>
</dbReference>
<evidence type="ECO:0000313" key="5">
    <source>
        <dbReference type="Proteomes" id="UP001381693"/>
    </source>
</evidence>
<dbReference type="SUPFAM" id="SSF48097">
    <property type="entry name" value="Regulator of G-protein signaling, RGS"/>
    <property type="match status" value="1"/>
</dbReference>
<dbReference type="GO" id="GO:0035091">
    <property type="term" value="F:phosphatidylinositol binding"/>
    <property type="evidence" value="ECO:0007669"/>
    <property type="project" value="TreeGrafter"/>
</dbReference>
<dbReference type="EMBL" id="JAXCGZ010009637">
    <property type="protein sequence ID" value="KAK7076524.1"/>
    <property type="molecule type" value="Genomic_DNA"/>
</dbReference>
<evidence type="ECO:0000259" key="2">
    <source>
        <dbReference type="PROSITE" id="PS50132"/>
    </source>
</evidence>
<feature type="transmembrane region" description="Helical" evidence="1">
    <location>
        <begin position="18"/>
        <end position="36"/>
    </location>
</feature>
<dbReference type="PANTHER" id="PTHR22775:SF44">
    <property type="entry name" value="SORTING NEXIN-14"/>
    <property type="match status" value="1"/>
</dbReference>
<dbReference type="PROSITE" id="PS50132">
    <property type="entry name" value="RGS"/>
    <property type="match status" value="1"/>
</dbReference>
<evidence type="ECO:0000259" key="3">
    <source>
        <dbReference type="PROSITE" id="PS51207"/>
    </source>
</evidence>
<reference evidence="4 5" key="1">
    <citation type="submission" date="2023-11" db="EMBL/GenBank/DDBJ databases">
        <title>Halocaridina rubra genome assembly.</title>
        <authorList>
            <person name="Smith C."/>
        </authorList>
    </citation>
    <scope>NUCLEOTIDE SEQUENCE [LARGE SCALE GENOMIC DNA]</scope>
    <source>
        <strain evidence="4">EP-1</strain>
        <tissue evidence="4">Whole</tissue>
    </source>
</reference>
<proteinExistence type="predicted"/>
<dbReference type="PANTHER" id="PTHR22775">
    <property type="entry name" value="SORTING NEXIN"/>
    <property type="match status" value="1"/>
</dbReference>
<keyword evidence="1" id="KW-0472">Membrane</keyword>
<gene>
    <name evidence="4" type="primary">SNX14_1</name>
    <name evidence="4" type="ORF">SK128_020888</name>
</gene>
<dbReference type="Pfam" id="PF02194">
    <property type="entry name" value="PXA"/>
    <property type="match status" value="1"/>
</dbReference>
<evidence type="ECO:0000313" key="4">
    <source>
        <dbReference type="EMBL" id="KAK7076524.1"/>
    </source>
</evidence>
<dbReference type="Pfam" id="PF00615">
    <property type="entry name" value="RGS"/>
    <property type="match status" value="1"/>
</dbReference>
<dbReference type="Proteomes" id="UP001381693">
    <property type="component" value="Unassembled WGS sequence"/>
</dbReference>
<evidence type="ECO:0000256" key="1">
    <source>
        <dbReference type="SAM" id="Phobius"/>
    </source>
</evidence>